<dbReference type="Proteomes" id="UP000486534">
    <property type="component" value="Unassembled WGS sequence"/>
</dbReference>
<reference evidence="1 2" key="1">
    <citation type="submission" date="2019-10" db="EMBL/GenBank/DDBJ databases">
        <title>Pseudomonas dajingensis sp. nov., isolated from the profound head ulcers of farmed Murray cod (Maccullochella peelii peelii).</title>
        <authorList>
            <person name="Liu Y."/>
        </authorList>
    </citation>
    <scope>NUCLEOTIDE SEQUENCE [LARGE SCALE GENOMIC DNA]</scope>
    <source>
        <strain evidence="1 2">MC042</strain>
    </source>
</reference>
<sequence>METSILALVALYCIDISVAFAGGLQPMNEKHGPAGIASGESFVVARTKLVKQGWQPTLMHTSDAYEYSGVERELVAHKFFEVDTCALDSSRCILFYSKKGTCLRVDTIGEHLNDMRVTRWVDECPNMPTGPDTATNTRP</sequence>
<gene>
    <name evidence="1" type="ORF">GDH07_12445</name>
</gene>
<proteinExistence type="predicted"/>
<accession>A0A7X1U4K3</accession>
<evidence type="ECO:0000313" key="2">
    <source>
        <dbReference type="Proteomes" id="UP000486534"/>
    </source>
</evidence>
<protein>
    <submittedName>
        <fullName evidence="1">Uncharacterized protein</fullName>
    </submittedName>
</protein>
<dbReference type="EMBL" id="WHUV01000002">
    <property type="protein sequence ID" value="MQA54120.1"/>
    <property type="molecule type" value="Genomic_DNA"/>
</dbReference>
<name>A0A7X1U4K3_9PSED</name>
<organism evidence="1 2">
    <name type="scientific">Pseudomonas piscis</name>
    <dbReference type="NCBI Taxonomy" id="2614538"/>
    <lineage>
        <taxon>Bacteria</taxon>
        <taxon>Pseudomonadati</taxon>
        <taxon>Pseudomonadota</taxon>
        <taxon>Gammaproteobacteria</taxon>
        <taxon>Pseudomonadales</taxon>
        <taxon>Pseudomonadaceae</taxon>
        <taxon>Pseudomonas</taxon>
    </lineage>
</organism>
<evidence type="ECO:0000313" key="1">
    <source>
        <dbReference type="EMBL" id="MQA54120.1"/>
    </source>
</evidence>
<comment type="caution">
    <text evidence="1">The sequence shown here is derived from an EMBL/GenBank/DDBJ whole genome shotgun (WGS) entry which is preliminary data.</text>
</comment>
<dbReference type="AlphaFoldDB" id="A0A7X1U4K3"/>